<dbReference type="EMBL" id="KV078780">
    <property type="protein sequence ID" value="KZT76971.1"/>
    <property type="molecule type" value="Genomic_DNA"/>
</dbReference>
<organism evidence="1 2">
    <name type="scientific">Dorcoceras hygrometricum</name>
    <dbReference type="NCBI Taxonomy" id="472368"/>
    <lineage>
        <taxon>Eukaryota</taxon>
        <taxon>Viridiplantae</taxon>
        <taxon>Streptophyta</taxon>
        <taxon>Embryophyta</taxon>
        <taxon>Tracheophyta</taxon>
        <taxon>Spermatophyta</taxon>
        <taxon>Magnoliopsida</taxon>
        <taxon>eudicotyledons</taxon>
        <taxon>Gunneridae</taxon>
        <taxon>Pentapetalae</taxon>
        <taxon>asterids</taxon>
        <taxon>lamiids</taxon>
        <taxon>Lamiales</taxon>
        <taxon>Gesneriaceae</taxon>
        <taxon>Didymocarpoideae</taxon>
        <taxon>Trichosporeae</taxon>
        <taxon>Loxocarpinae</taxon>
        <taxon>Dorcoceras</taxon>
    </lineage>
</organism>
<gene>
    <name evidence="1" type="ORF">F511_46004</name>
</gene>
<sequence>MHAGGRIAGRSLAQIVAPLVEHHGRRWAPLHADGRRKVLRGVGWAMNAGRTLVARLPREERPRDAASGAKHCASMRAARSTMMRPLLCYCRVDCATMGGRGAAAGRQWCALAAQASRRSLRALACGVARCRRVFVVVAPPPAAAPAIS</sequence>
<protein>
    <submittedName>
        <fullName evidence="1">Uncharacterized protein</fullName>
    </submittedName>
</protein>
<evidence type="ECO:0000313" key="1">
    <source>
        <dbReference type="EMBL" id="KZT76971.1"/>
    </source>
</evidence>
<proteinExistence type="predicted"/>
<evidence type="ECO:0000313" key="2">
    <source>
        <dbReference type="Proteomes" id="UP000250235"/>
    </source>
</evidence>
<keyword evidence="2" id="KW-1185">Reference proteome</keyword>
<reference evidence="1 2" key="1">
    <citation type="journal article" date="2015" name="Proc. Natl. Acad. Sci. U.S.A.">
        <title>The resurrection genome of Boea hygrometrica: A blueprint for survival of dehydration.</title>
        <authorList>
            <person name="Xiao L."/>
            <person name="Yang G."/>
            <person name="Zhang L."/>
            <person name="Yang X."/>
            <person name="Zhao S."/>
            <person name="Ji Z."/>
            <person name="Zhou Q."/>
            <person name="Hu M."/>
            <person name="Wang Y."/>
            <person name="Chen M."/>
            <person name="Xu Y."/>
            <person name="Jin H."/>
            <person name="Xiao X."/>
            <person name="Hu G."/>
            <person name="Bao F."/>
            <person name="Hu Y."/>
            <person name="Wan P."/>
            <person name="Li L."/>
            <person name="Deng X."/>
            <person name="Kuang T."/>
            <person name="Xiang C."/>
            <person name="Zhu J.K."/>
            <person name="Oliver M.J."/>
            <person name="He Y."/>
        </authorList>
    </citation>
    <scope>NUCLEOTIDE SEQUENCE [LARGE SCALE GENOMIC DNA]</scope>
    <source>
        <strain evidence="2">cv. XS01</strain>
    </source>
</reference>
<name>A0A2Z6ZVR1_9LAMI</name>
<dbReference type="AlphaFoldDB" id="A0A2Z6ZVR1"/>
<accession>A0A2Z6ZVR1</accession>
<dbReference type="Proteomes" id="UP000250235">
    <property type="component" value="Unassembled WGS sequence"/>
</dbReference>